<evidence type="ECO:0000313" key="4">
    <source>
        <dbReference type="Proteomes" id="UP001050808"/>
    </source>
</evidence>
<accession>A0ABQ3QRM2</accession>
<reference evidence="3" key="1">
    <citation type="submission" date="2024-05" db="EMBL/GenBank/DDBJ databases">
        <title>Whole genome shotgun sequence of Streptomyces violascens NBRC 12920.</title>
        <authorList>
            <person name="Komaki H."/>
            <person name="Tamura T."/>
        </authorList>
    </citation>
    <scope>NUCLEOTIDE SEQUENCE</scope>
    <source>
        <strain evidence="3">NBRC 12920</strain>
    </source>
</reference>
<dbReference type="Pfam" id="PF09299">
    <property type="entry name" value="Mu-transpos_C"/>
    <property type="match status" value="1"/>
</dbReference>
<protein>
    <submittedName>
        <fullName evidence="3">Transposase</fullName>
    </submittedName>
</protein>
<dbReference type="InterPro" id="IPR015378">
    <property type="entry name" value="Transposase-like_Mu_C"/>
</dbReference>
<dbReference type="EMBL" id="BNDY01000017">
    <property type="protein sequence ID" value="GHI39917.1"/>
    <property type="molecule type" value="Genomic_DNA"/>
</dbReference>
<keyword evidence="4" id="KW-1185">Reference proteome</keyword>
<proteinExistence type="predicted"/>
<dbReference type="RefSeq" id="WP_189971165.1">
    <property type="nucleotide sequence ID" value="NZ_BMUA01000044.1"/>
</dbReference>
<dbReference type="InterPro" id="IPR036397">
    <property type="entry name" value="RNaseH_sf"/>
</dbReference>
<evidence type="ECO:0000259" key="2">
    <source>
        <dbReference type="PROSITE" id="PS50994"/>
    </source>
</evidence>
<dbReference type="SUPFAM" id="SSF53098">
    <property type="entry name" value="Ribonuclease H-like"/>
    <property type="match status" value="1"/>
</dbReference>
<feature type="region of interest" description="Disordered" evidence="1">
    <location>
        <begin position="395"/>
        <end position="418"/>
    </location>
</feature>
<evidence type="ECO:0000313" key="3">
    <source>
        <dbReference type="EMBL" id="GHI39917.1"/>
    </source>
</evidence>
<dbReference type="InterPro" id="IPR055247">
    <property type="entry name" value="InsJ-like_HTH"/>
</dbReference>
<dbReference type="Pfam" id="PF13518">
    <property type="entry name" value="HTH_28"/>
    <property type="match status" value="1"/>
</dbReference>
<dbReference type="Pfam" id="PF00665">
    <property type="entry name" value="rve"/>
    <property type="match status" value="1"/>
</dbReference>
<dbReference type="PANTHER" id="PTHR35004">
    <property type="entry name" value="TRANSPOSASE RV3428C-RELATED"/>
    <property type="match status" value="1"/>
</dbReference>
<comment type="caution">
    <text evidence="3">The sequence shown here is derived from an EMBL/GenBank/DDBJ whole genome shotgun (WGS) entry which is preliminary data.</text>
</comment>
<dbReference type="PROSITE" id="PS50994">
    <property type="entry name" value="INTEGRASE"/>
    <property type="match status" value="1"/>
</dbReference>
<dbReference type="Gene3D" id="3.30.420.10">
    <property type="entry name" value="Ribonuclease H-like superfamily/Ribonuclease H"/>
    <property type="match status" value="1"/>
</dbReference>
<dbReference type="InterPro" id="IPR009057">
    <property type="entry name" value="Homeodomain-like_sf"/>
</dbReference>
<sequence>MSPSEDADRRRAERARQVGLFRYGLIQELIDTTLTTRQRGKMARELASQEHTDPFGRQVRVSRGTLDRWTRHYRAGGFAALVPTPPRVTPRTPIEVLDLAAALKKENPQRTAAQIQRILRTTQGWSPTDRTLQRHFVNTGLTGTGEGGHPASFGRFEATRGNELWTGDALHGPKIGGRKTYLFAFIDDHSRAIVGHRFGFAEDTVRLAAALRPALAARGVPETIYVDNGSCFVDSWLLRACASLAIKLTHSKPGRPQGRGKIERFFRTVRDQFLVELDDERVGEIEHLTELNRLFAAWVETVYHRAVHTETGQAPIERWPSSIPKPLPLPSQADLHEAFLWSEIRTVRKTRTVSLHGNTYEVDPMLVGTKVELVFDPFDLSDIEVRAAGKTVGKALPHQVSRHAHPKATPENPAEPVPSTGIDYLKILEAEHSVRTAKGINYSSLMDTDQGGRR</sequence>
<dbReference type="Proteomes" id="UP001050808">
    <property type="component" value="Unassembled WGS sequence"/>
</dbReference>
<evidence type="ECO:0000256" key="1">
    <source>
        <dbReference type="SAM" id="MobiDB-lite"/>
    </source>
</evidence>
<dbReference type="InterPro" id="IPR001584">
    <property type="entry name" value="Integrase_cat-core"/>
</dbReference>
<dbReference type="InterPro" id="IPR012337">
    <property type="entry name" value="RNaseH-like_sf"/>
</dbReference>
<gene>
    <name evidence="3" type="ORF">Sviol_43250</name>
</gene>
<feature type="domain" description="Integrase catalytic" evidence="2">
    <location>
        <begin position="157"/>
        <end position="323"/>
    </location>
</feature>
<name>A0ABQ3QRM2_9ACTN</name>
<dbReference type="PANTHER" id="PTHR35004:SF6">
    <property type="entry name" value="TRANSPOSASE"/>
    <property type="match status" value="1"/>
</dbReference>
<dbReference type="SUPFAM" id="SSF46689">
    <property type="entry name" value="Homeodomain-like"/>
    <property type="match status" value="1"/>
</dbReference>
<organism evidence="3 4">
    <name type="scientific">Streptomyces violascens</name>
    <dbReference type="NCBI Taxonomy" id="67381"/>
    <lineage>
        <taxon>Bacteria</taxon>
        <taxon>Bacillati</taxon>
        <taxon>Actinomycetota</taxon>
        <taxon>Actinomycetes</taxon>
        <taxon>Kitasatosporales</taxon>
        <taxon>Streptomycetaceae</taxon>
        <taxon>Streptomyces</taxon>
    </lineage>
</organism>